<accession>A0A022KX38</accession>
<gene>
    <name evidence="2" type="ORF">D641_0104010</name>
</gene>
<sequence>MPRGQQPPLSKVIHVHDPRGERDLPLEKGRRPEDYEFRIITMPRRASIGTVRAALTEEAEYGRWELARTRIYMGGEKKVWMRRRIIRVQSTLITAAGH</sequence>
<dbReference type="RefSeq" id="WP_017822514.1">
    <property type="nucleotide sequence ID" value="NZ_AORC01000004.1"/>
</dbReference>
<organism evidence="2 3">
    <name type="scientific">Brachybacterium muris UCD-AY4</name>
    <dbReference type="NCBI Taxonomy" id="1249481"/>
    <lineage>
        <taxon>Bacteria</taxon>
        <taxon>Bacillati</taxon>
        <taxon>Actinomycetota</taxon>
        <taxon>Actinomycetes</taxon>
        <taxon>Micrococcales</taxon>
        <taxon>Dermabacteraceae</taxon>
        <taxon>Brachybacterium</taxon>
    </lineage>
</organism>
<keyword evidence="3" id="KW-1185">Reference proteome</keyword>
<dbReference type="OrthoDB" id="3481802at2"/>
<protein>
    <recommendedName>
        <fullName evidence="4">Dihydroorotate dehydrogenase</fullName>
    </recommendedName>
</protein>
<dbReference type="AlphaFoldDB" id="A0A022KX38"/>
<feature type="region of interest" description="Disordered" evidence="1">
    <location>
        <begin position="1"/>
        <end position="28"/>
    </location>
</feature>
<proteinExistence type="predicted"/>
<name>A0A022KX38_9MICO</name>
<dbReference type="Pfam" id="PF18963">
    <property type="entry name" value="DUF5703"/>
    <property type="match status" value="1"/>
</dbReference>
<dbReference type="InterPro" id="IPR043758">
    <property type="entry name" value="DUF5703"/>
</dbReference>
<dbReference type="EMBL" id="AORC01000004">
    <property type="protein sequence ID" value="EYT50436.1"/>
    <property type="molecule type" value="Genomic_DNA"/>
</dbReference>
<comment type="caution">
    <text evidence="2">The sequence shown here is derived from an EMBL/GenBank/DDBJ whole genome shotgun (WGS) entry which is preliminary data.</text>
</comment>
<evidence type="ECO:0000256" key="1">
    <source>
        <dbReference type="SAM" id="MobiDB-lite"/>
    </source>
</evidence>
<evidence type="ECO:0000313" key="3">
    <source>
        <dbReference type="Proteomes" id="UP000019754"/>
    </source>
</evidence>
<evidence type="ECO:0000313" key="2">
    <source>
        <dbReference type="EMBL" id="EYT50436.1"/>
    </source>
</evidence>
<dbReference type="HOGENOM" id="CLU_178406_0_0_11"/>
<reference evidence="2 3" key="1">
    <citation type="journal article" date="2013" name="Genome Announc.">
        <title>Draft genome sequence of an Actinobacterium, Brachybacterium muris strain UCD-AY4.</title>
        <authorList>
            <person name="Lo J.R."/>
            <person name="Lang J.M."/>
            <person name="Darling A.E."/>
            <person name="Eisen J.A."/>
            <person name="Coil D.A."/>
        </authorList>
    </citation>
    <scope>NUCLEOTIDE SEQUENCE [LARGE SCALE GENOMIC DNA]</scope>
    <source>
        <strain evidence="2 3">UCD-AY4</strain>
    </source>
</reference>
<evidence type="ECO:0008006" key="4">
    <source>
        <dbReference type="Google" id="ProtNLM"/>
    </source>
</evidence>
<dbReference type="Proteomes" id="UP000019754">
    <property type="component" value="Unassembled WGS sequence"/>
</dbReference>
<dbReference type="STRING" id="1249481.D641_0104010"/>
<feature type="compositionally biased region" description="Basic and acidic residues" evidence="1">
    <location>
        <begin position="14"/>
        <end position="28"/>
    </location>
</feature>